<proteinExistence type="predicted"/>
<evidence type="ECO:0000313" key="3">
    <source>
        <dbReference type="Proteomes" id="UP000593561"/>
    </source>
</evidence>
<reference evidence="2 3" key="1">
    <citation type="journal article" date="2019" name="Genome Biol. Evol.">
        <title>Insights into the evolution of the New World diploid cottons (Gossypium, subgenus Houzingenia) based on genome sequencing.</title>
        <authorList>
            <person name="Grover C.E."/>
            <person name="Arick M.A. 2nd"/>
            <person name="Thrash A."/>
            <person name="Conover J.L."/>
            <person name="Sanders W.S."/>
            <person name="Peterson D.G."/>
            <person name="Frelichowski J.E."/>
            <person name="Scheffler J.A."/>
            <person name="Scheffler B.E."/>
            <person name="Wendel J.F."/>
        </authorList>
    </citation>
    <scope>NUCLEOTIDE SEQUENCE [LARGE SCALE GENOMIC DNA]</scope>
    <source>
        <strain evidence="2">27</strain>
        <tissue evidence="2">Leaf</tissue>
    </source>
</reference>
<evidence type="ECO:0000313" key="2">
    <source>
        <dbReference type="EMBL" id="MBA0624612.1"/>
    </source>
</evidence>
<dbReference type="AlphaFoldDB" id="A0A7J8SGH3"/>
<keyword evidence="1" id="KW-0472">Membrane</keyword>
<keyword evidence="1" id="KW-0812">Transmembrane</keyword>
<keyword evidence="3" id="KW-1185">Reference proteome</keyword>
<evidence type="ECO:0000256" key="1">
    <source>
        <dbReference type="SAM" id="Phobius"/>
    </source>
</evidence>
<dbReference type="EMBL" id="JABFAC010000009">
    <property type="protein sequence ID" value="MBA0624612.1"/>
    <property type="molecule type" value="Genomic_DNA"/>
</dbReference>
<protein>
    <submittedName>
        <fullName evidence="2">Uncharacterized protein</fullName>
    </submittedName>
</protein>
<organism evidence="2 3">
    <name type="scientific">Gossypium davidsonii</name>
    <name type="common">Davidson's cotton</name>
    <name type="synonym">Gossypium klotzschianum subsp. davidsonii</name>
    <dbReference type="NCBI Taxonomy" id="34287"/>
    <lineage>
        <taxon>Eukaryota</taxon>
        <taxon>Viridiplantae</taxon>
        <taxon>Streptophyta</taxon>
        <taxon>Embryophyta</taxon>
        <taxon>Tracheophyta</taxon>
        <taxon>Spermatophyta</taxon>
        <taxon>Magnoliopsida</taxon>
        <taxon>eudicotyledons</taxon>
        <taxon>Gunneridae</taxon>
        <taxon>Pentapetalae</taxon>
        <taxon>rosids</taxon>
        <taxon>malvids</taxon>
        <taxon>Malvales</taxon>
        <taxon>Malvaceae</taxon>
        <taxon>Malvoideae</taxon>
        <taxon>Gossypium</taxon>
    </lineage>
</organism>
<gene>
    <name evidence="2" type="ORF">Godav_009942</name>
</gene>
<dbReference type="Proteomes" id="UP000593561">
    <property type="component" value="Unassembled WGS sequence"/>
</dbReference>
<name>A0A7J8SGH3_GOSDV</name>
<accession>A0A7J8SGH3</accession>
<sequence length="64" mass="7308">MFLINPFLFSICLIFGLFLLIWPMKQLGSTPVLHSVNFIITFGKTIKFMGFRRGFVLLSALVVI</sequence>
<comment type="caution">
    <text evidence="2">The sequence shown here is derived from an EMBL/GenBank/DDBJ whole genome shotgun (WGS) entry which is preliminary data.</text>
</comment>
<feature type="transmembrane region" description="Helical" evidence="1">
    <location>
        <begin position="6"/>
        <end position="24"/>
    </location>
</feature>
<keyword evidence="1" id="KW-1133">Transmembrane helix</keyword>